<sequence>MRTLVTALLSAVVILASSCGKEKNDSKDRKFVSVKLDNRIFLSENPKGLIYAPDFTTGNPADEYPAMEITGKTSTGDIINFNMVAPALPFKPGTYPCSKEGNNIMIVVNSGSYPATYSSQGSTDCVITITNIDNISVEGTFSGTVKDLSGTGTKTIRNGAFRAIITLIARP</sequence>
<proteinExistence type="predicted"/>
<reference evidence="1 2" key="1">
    <citation type="submission" date="2018-05" db="EMBL/GenBank/DDBJ databases">
        <title>Chitinophaga sp. K3CV102501T nov., isolated from isolated from a monsoon evergreen broad-leaved forest soil.</title>
        <authorList>
            <person name="Lv Y."/>
        </authorList>
    </citation>
    <scope>NUCLEOTIDE SEQUENCE [LARGE SCALE GENOMIC DNA]</scope>
    <source>
        <strain evidence="1 2">GDMCC 1.1325</strain>
    </source>
</reference>
<comment type="caution">
    <text evidence="1">The sequence shown here is derived from an EMBL/GenBank/DDBJ whole genome shotgun (WGS) entry which is preliminary data.</text>
</comment>
<dbReference type="PROSITE" id="PS51257">
    <property type="entry name" value="PROKAR_LIPOPROTEIN"/>
    <property type="match status" value="1"/>
</dbReference>
<dbReference type="EMBL" id="QFFJ01000001">
    <property type="protein sequence ID" value="RBL92999.1"/>
    <property type="molecule type" value="Genomic_DNA"/>
</dbReference>
<organism evidence="1 2">
    <name type="scientific">Chitinophaga flava</name>
    <dbReference type="NCBI Taxonomy" id="2259036"/>
    <lineage>
        <taxon>Bacteria</taxon>
        <taxon>Pseudomonadati</taxon>
        <taxon>Bacteroidota</taxon>
        <taxon>Chitinophagia</taxon>
        <taxon>Chitinophagales</taxon>
        <taxon>Chitinophagaceae</taxon>
        <taxon>Chitinophaga</taxon>
    </lineage>
</organism>
<keyword evidence="2" id="KW-1185">Reference proteome</keyword>
<accession>A0A365Y342</accession>
<protein>
    <submittedName>
        <fullName evidence="1">Uncharacterized protein</fullName>
    </submittedName>
</protein>
<dbReference type="Proteomes" id="UP000253410">
    <property type="component" value="Unassembled WGS sequence"/>
</dbReference>
<evidence type="ECO:0000313" key="1">
    <source>
        <dbReference type="EMBL" id="RBL92999.1"/>
    </source>
</evidence>
<dbReference type="RefSeq" id="WP_113615594.1">
    <property type="nucleotide sequence ID" value="NZ_QFFJ01000001.1"/>
</dbReference>
<dbReference type="AlphaFoldDB" id="A0A365Y342"/>
<evidence type="ECO:0000313" key="2">
    <source>
        <dbReference type="Proteomes" id="UP000253410"/>
    </source>
</evidence>
<dbReference type="OrthoDB" id="669443at2"/>
<name>A0A365Y342_9BACT</name>
<gene>
    <name evidence="1" type="ORF">DF182_10615</name>
</gene>